<reference evidence="2 3" key="1">
    <citation type="submission" date="2019-02" db="EMBL/GenBank/DDBJ databases">
        <title>Deep-cultivation of Planctomycetes and their phenomic and genomic characterization uncovers novel biology.</title>
        <authorList>
            <person name="Wiegand S."/>
            <person name="Jogler M."/>
            <person name="Boedeker C."/>
            <person name="Pinto D."/>
            <person name="Vollmers J."/>
            <person name="Rivas-Marin E."/>
            <person name="Kohn T."/>
            <person name="Peeters S.H."/>
            <person name="Heuer A."/>
            <person name="Rast P."/>
            <person name="Oberbeckmann S."/>
            <person name="Bunk B."/>
            <person name="Jeske O."/>
            <person name="Meyerdierks A."/>
            <person name="Storesund J.E."/>
            <person name="Kallscheuer N."/>
            <person name="Luecker S."/>
            <person name="Lage O.M."/>
            <person name="Pohl T."/>
            <person name="Merkel B.J."/>
            <person name="Hornburger P."/>
            <person name="Mueller R.-W."/>
            <person name="Bruemmer F."/>
            <person name="Labrenz M."/>
            <person name="Spormann A.M."/>
            <person name="Op Den Camp H."/>
            <person name="Overmann J."/>
            <person name="Amann R."/>
            <person name="Jetten M.S.M."/>
            <person name="Mascher T."/>
            <person name="Medema M.H."/>
            <person name="Devos D.P."/>
            <person name="Kaster A.-K."/>
            <person name="Ovreas L."/>
            <person name="Rohde M."/>
            <person name="Galperin M.Y."/>
            <person name="Jogler C."/>
        </authorList>
    </citation>
    <scope>NUCLEOTIDE SEQUENCE [LARGE SCALE GENOMIC DNA]</scope>
    <source>
        <strain evidence="2 3">Poly51</strain>
    </source>
</reference>
<evidence type="ECO:0000313" key="3">
    <source>
        <dbReference type="Proteomes" id="UP000318288"/>
    </source>
</evidence>
<accession>A0A5C6E9M3</accession>
<comment type="caution">
    <text evidence="2">The sequence shown here is derived from an EMBL/GenBank/DDBJ whole genome shotgun (WGS) entry which is preliminary data.</text>
</comment>
<keyword evidence="1" id="KW-1133">Transmembrane helix</keyword>
<feature type="transmembrane region" description="Helical" evidence="1">
    <location>
        <begin position="59"/>
        <end position="80"/>
    </location>
</feature>
<evidence type="ECO:0000256" key="1">
    <source>
        <dbReference type="SAM" id="Phobius"/>
    </source>
</evidence>
<organism evidence="2 3">
    <name type="scientific">Rubripirellula tenax</name>
    <dbReference type="NCBI Taxonomy" id="2528015"/>
    <lineage>
        <taxon>Bacteria</taxon>
        <taxon>Pseudomonadati</taxon>
        <taxon>Planctomycetota</taxon>
        <taxon>Planctomycetia</taxon>
        <taxon>Pirellulales</taxon>
        <taxon>Pirellulaceae</taxon>
        <taxon>Rubripirellula</taxon>
    </lineage>
</organism>
<feature type="transmembrane region" description="Helical" evidence="1">
    <location>
        <begin position="86"/>
        <end position="106"/>
    </location>
</feature>
<keyword evidence="1" id="KW-0812">Transmembrane</keyword>
<keyword evidence="1" id="KW-0472">Membrane</keyword>
<proteinExistence type="predicted"/>
<dbReference type="EMBL" id="SJPW01000013">
    <property type="protein sequence ID" value="TWU44441.1"/>
    <property type="molecule type" value="Genomic_DNA"/>
</dbReference>
<evidence type="ECO:0000313" key="2">
    <source>
        <dbReference type="EMBL" id="TWU44441.1"/>
    </source>
</evidence>
<keyword evidence="3" id="KW-1185">Reference proteome</keyword>
<name>A0A5C6E9M3_9BACT</name>
<dbReference type="AlphaFoldDB" id="A0A5C6E9M3"/>
<gene>
    <name evidence="2" type="ORF">Poly51_61270</name>
</gene>
<protein>
    <submittedName>
        <fullName evidence="2">Uncharacterized protein</fullName>
    </submittedName>
</protein>
<sequence>MDAKLSVPGDGNRSATEPSCRLLGISLMFINPMWDHESQRIGKQRCTPNGYTLHGISDLIGFIAIICLFGIPFYLVYAGIRGHFTWGMLWLLAVPFVIAIVGNIMHSYSWHLAKKRQFKYDYEKCVSTWVDESGNQQSYKYGVDAGKSDHSDVK</sequence>
<dbReference type="Proteomes" id="UP000318288">
    <property type="component" value="Unassembled WGS sequence"/>
</dbReference>